<name>A0A4R6IQN0_9SPHI</name>
<keyword evidence="2" id="KW-1185">Reference proteome</keyword>
<comment type="caution">
    <text evidence="1">The sequence shown here is derived from an EMBL/GenBank/DDBJ whole genome shotgun (WGS) entry which is preliminary data.</text>
</comment>
<accession>A0A4R6IQN0</accession>
<organism evidence="1 2">
    <name type="scientific">Pedobacter duraquae</name>
    <dbReference type="NCBI Taxonomy" id="425511"/>
    <lineage>
        <taxon>Bacteria</taxon>
        <taxon>Pseudomonadati</taxon>
        <taxon>Bacteroidota</taxon>
        <taxon>Sphingobacteriia</taxon>
        <taxon>Sphingobacteriales</taxon>
        <taxon>Sphingobacteriaceae</taxon>
        <taxon>Pedobacter</taxon>
    </lineage>
</organism>
<dbReference type="EMBL" id="SNWM01000001">
    <property type="protein sequence ID" value="TDO24507.1"/>
    <property type="molecule type" value="Genomic_DNA"/>
</dbReference>
<gene>
    <name evidence="1" type="ORF">CLV32_0796</name>
</gene>
<sequence length="373" mass="42976">MNAAQINFPNRLMVDQPDETKMKIVMDELLIIVREVTLTNSNADFSERFIRYVQLACAELMDQLHLIGYEGDYTKAERTLLCTWIAIFLENLQKYYPAFYNLHSQVPVWIGEHGILKLEKAANLSYSKLKLKIQDPQLLAILVHDGKLSLPHESLTYYKLQHRLLVHQSIIQFCLQTQSEDFDKRLIDHLIGLNYDESAFINYYTEGVEREVELESGLQAQMQILQCYRKRLFLISIRNKQGQDNRALEVLSDYVLELLEERRAQLFGQTSVSSGPQKLHTQEIGCYKIKVSFSANVLAYLTKLYINCGYMTAGTKTDLFSFLAARVQTAGIKDNTLSALSLGVKYRQVVYTTAVQTRAMLVKMLKQIDLEFK</sequence>
<evidence type="ECO:0000313" key="2">
    <source>
        <dbReference type="Proteomes" id="UP000295499"/>
    </source>
</evidence>
<reference evidence="1 2" key="1">
    <citation type="submission" date="2019-03" db="EMBL/GenBank/DDBJ databases">
        <title>Genomic Encyclopedia of Archaeal and Bacterial Type Strains, Phase II (KMG-II): from individual species to whole genera.</title>
        <authorList>
            <person name="Goeker M."/>
        </authorList>
    </citation>
    <scope>NUCLEOTIDE SEQUENCE [LARGE SCALE GENOMIC DNA]</scope>
    <source>
        <strain evidence="1 2">DSM 19034</strain>
    </source>
</reference>
<dbReference type="Proteomes" id="UP000295499">
    <property type="component" value="Unassembled WGS sequence"/>
</dbReference>
<protein>
    <submittedName>
        <fullName evidence="1">Uncharacterized protein</fullName>
    </submittedName>
</protein>
<proteinExistence type="predicted"/>
<evidence type="ECO:0000313" key="1">
    <source>
        <dbReference type="EMBL" id="TDO24507.1"/>
    </source>
</evidence>
<dbReference type="AlphaFoldDB" id="A0A4R6IQN0"/>